<accession>A0A081C277</accession>
<evidence type="ECO:0000313" key="3">
    <source>
        <dbReference type="EMBL" id="GAK58682.1"/>
    </source>
</evidence>
<evidence type="ECO:0000259" key="2">
    <source>
        <dbReference type="Pfam" id="PF13511"/>
    </source>
</evidence>
<feature type="domain" description="DUF4124" evidence="2">
    <location>
        <begin position="39"/>
        <end position="64"/>
    </location>
</feature>
<feature type="coiled-coil region" evidence="1">
    <location>
        <begin position="297"/>
        <end position="357"/>
    </location>
</feature>
<name>A0A081C277_VECG1</name>
<dbReference type="Gene3D" id="1.10.287.1490">
    <property type="match status" value="1"/>
</dbReference>
<dbReference type="Pfam" id="PF13511">
    <property type="entry name" value="DUF4124"/>
    <property type="match status" value="1"/>
</dbReference>
<dbReference type="STRING" id="1499967.U27_05656"/>
<dbReference type="InterPro" id="IPR025392">
    <property type="entry name" value="DUF4124"/>
</dbReference>
<reference evidence="3 4" key="1">
    <citation type="journal article" date="2015" name="PeerJ">
        <title>First genomic representation of candidate bacterial phylum KSB3 points to enhanced environmental sensing as a trigger of wastewater bulking.</title>
        <authorList>
            <person name="Sekiguchi Y."/>
            <person name="Ohashi A."/>
            <person name="Parks D.H."/>
            <person name="Yamauchi T."/>
            <person name="Tyson G.W."/>
            <person name="Hugenholtz P."/>
        </authorList>
    </citation>
    <scope>NUCLEOTIDE SEQUENCE [LARGE SCALE GENOMIC DNA]</scope>
</reference>
<keyword evidence="1" id="KW-0175">Coiled coil</keyword>
<evidence type="ECO:0000313" key="4">
    <source>
        <dbReference type="Proteomes" id="UP000030661"/>
    </source>
</evidence>
<proteinExistence type="predicted"/>
<feature type="coiled-coil region" evidence="1">
    <location>
        <begin position="477"/>
        <end position="504"/>
    </location>
</feature>
<dbReference type="EMBL" id="DF820468">
    <property type="protein sequence ID" value="GAK58682.1"/>
    <property type="molecule type" value="Genomic_DNA"/>
</dbReference>
<dbReference type="HOGENOM" id="CLU_498449_0_0_0"/>
<dbReference type="Proteomes" id="UP000030661">
    <property type="component" value="Unassembled WGS sequence"/>
</dbReference>
<sequence>MRPSISVRILSYILGTMSLRKIILSLLFCVILLGWVLTPSAEIYRWQDREGVIRYSNTPPEDQSLVIEAIPTERIPLLEDENGMIYYLHVPEGSSTQNPSSQQVPGQLALPPEVLDRLVHEASQTIPPIAKEPSPDLTALTIRLAELERSLKQEMNNRQQWEQEYRQTQSYTKELEQQNERLKLAVAQMQTKFEQLQQTVDASKAYVAALQRPDQEFVVIETKMAQLQTSVTDMSQHSKQAAEQVHTQVNALYARLENVETDIQALRNPPVTEQVSVSTLSQKLEELKGQLPQPQQFDVLSQKFARLESKLDSLDLEDQLSTISGKLHTLESQNMAVQDVQTRLASLETTLESVEEIQHHPDQEFQGKLASLETNIATLREMIPAPQRSHEIVEKLLDNGSILKNVVAYQSEQLDAQKTQIARLDQELTRLKTTLNPDVPVKAMAELPSDLKSDELIALLEKQHVMETVIKHQANALMVQKERLDELETLLKQAQNKGMSAISRVDEQDVVIFEEQTSGRIMVVPRKERRTEPEISLLDLLEKSFH</sequence>
<organism evidence="3 4">
    <name type="scientific">Vecturithrix granuli</name>
    <dbReference type="NCBI Taxonomy" id="1499967"/>
    <lineage>
        <taxon>Bacteria</taxon>
        <taxon>Candidatus Moduliflexota</taxon>
        <taxon>Candidatus Vecturitrichia</taxon>
        <taxon>Candidatus Vecturitrichales</taxon>
        <taxon>Candidatus Vecturitrichaceae</taxon>
        <taxon>Candidatus Vecturithrix</taxon>
    </lineage>
</organism>
<feature type="coiled-coil region" evidence="1">
    <location>
        <begin position="137"/>
        <end position="199"/>
    </location>
</feature>
<gene>
    <name evidence="3" type="ORF">U27_05656</name>
</gene>
<evidence type="ECO:0000256" key="1">
    <source>
        <dbReference type="SAM" id="Coils"/>
    </source>
</evidence>
<dbReference type="AlphaFoldDB" id="A0A081C277"/>
<protein>
    <submittedName>
        <fullName evidence="3">Chromosome segregation ATPases</fullName>
    </submittedName>
</protein>
<keyword evidence="4" id="KW-1185">Reference proteome</keyword>